<feature type="compositionally biased region" description="Basic residues" evidence="1">
    <location>
        <begin position="101"/>
        <end position="126"/>
    </location>
</feature>
<feature type="compositionally biased region" description="Low complexity" evidence="1">
    <location>
        <begin position="82"/>
        <end position="94"/>
    </location>
</feature>
<evidence type="ECO:0000313" key="3">
    <source>
        <dbReference type="Proteomes" id="UP001370490"/>
    </source>
</evidence>
<protein>
    <submittedName>
        <fullName evidence="2">Uncharacterized protein</fullName>
    </submittedName>
</protein>
<accession>A0AAN8UQE6</accession>
<evidence type="ECO:0000313" key="2">
    <source>
        <dbReference type="EMBL" id="KAK6918579.1"/>
    </source>
</evidence>
<feature type="region of interest" description="Disordered" evidence="1">
    <location>
        <begin position="28"/>
        <end position="69"/>
    </location>
</feature>
<feature type="region of interest" description="Disordered" evidence="1">
    <location>
        <begin position="276"/>
        <end position="322"/>
    </location>
</feature>
<name>A0AAN8UQE6_9MAGN</name>
<organism evidence="2 3">
    <name type="scientific">Dillenia turbinata</name>
    <dbReference type="NCBI Taxonomy" id="194707"/>
    <lineage>
        <taxon>Eukaryota</taxon>
        <taxon>Viridiplantae</taxon>
        <taxon>Streptophyta</taxon>
        <taxon>Embryophyta</taxon>
        <taxon>Tracheophyta</taxon>
        <taxon>Spermatophyta</taxon>
        <taxon>Magnoliopsida</taxon>
        <taxon>eudicotyledons</taxon>
        <taxon>Gunneridae</taxon>
        <taxon>Pentapetalae</taxon>
        <taxon>Dilleniales</taxon>
        <taxon>Dilleniaceae</taxon>
        <taxon>Dillenia</taxon>
    </lineage>
</organism>
<dbReference type="Proteomes" id="UP001370490">
    <property type="component" value="Unassembled WGS sequence"/>
</dbReference>
<dbReference type="AlphaFoldDB" id="A0AAN8UQE6"/>
<comment type="caution">
    <text evidence="2">The sequence shown here is derived from an EMBL/GenBank/DDBJ whole genome shotgun (WGS) entry which is preliminary data.</text>
</comment>
<dbReference type="EMBL" id="JBAMMX010000022">
    <property type="protein sequence ID" value="KAK6918579.1"/>
    <property type="molecule type" value="Genomic_DNA"/>
</dbReference>
<evidence type="ECO:0000256" key="1">
    <source>
        <dbReference type="SAM" id="MobiDB-lite"/>
    </source>
</evidence>
<gene>
    <name evidence="2" type="ORF">RJ641_017001</name>
</gene>
<feature type="compositionally biased region" description="Low complexity" evidence="1">
    <location>
        <begin position="28"/>
        <end position="48"/>
    </location>
</feature>
<reference evidence="2 3" key="1">
    <citation type="submission" date="2023-12" db="EMBL/GenBank/DDBJ databases">
        <title>A high-quality genome assembly for Dillenia turbinata (Dilleniales).</title>
        <authorList>
            <person name="Chanderbali A."/>
        </authorList>
    </citation>
    <scope>NUCLEOTIDE SEQUENCE [LARGE SCALE GENOMIC DNA]</scope>
    <source>
        <strain evidence="2">LSX21</strain>
        <tissue evidence="2">Leaf</tissue>
    </source>
</reference>
<feature type="region of interest" description="Disordered" evidence="1">
    <location>
        <begin position="82"/>
        <end position="130"/>
    </location>
</feature>
<feature type="region of interest" description="Disordered" evidence="1">
    <location>
        <begin position="162"/>
        <end position="235"/>
    </location>
</feature>
<feature type="non-terminal residue" evidence="2">
    <location>
        <position position="1"/>
    </location>
</feature>
<sequence>KTQQPPPYGSSCYAYYHPQQYPNYYQQHQDYANYYNQQQSQPQPKSSPIRPSGVSTPPPESSNPVVPSSDYAHIHYDFQYYPPYQQPQFQPQQQHHMGFGRSKRPLHKGHRKRGEQHKKGKKHKKKESLNKVMMGTISKQMPVPISITQPNVVQPNAEAVDLKQGSPVKLPVEDSKCDKASSDDTKGERDQQKNLPEKVENPMAEMKEDQAGEQKTDHSGVRGRGMKCHLRGGQEAKRMRTNLWHRKAECPKSKEAVKNFLAQLVRHILPRATATAFESASETHQQQIPNRVMSEVSNVAPPQAIPPDLPVKDPPASQSLQL</sequence>
<proteinExistence type="predicted"/>
<feature type="compositionally biased region" description="Basic and acidic residues" evidence="1">
    <location>
        <begin position="171"/>
        <end position="220"/>
    </location>
</feature>
<feature type="compositionally biased region" description="Pro residues" evidence="1">
    <location>
        <begin position="303"/>
        <end position="313"/>
    </location>
</feature>
<keyword evidence="3" id="KW-1185">Reference proteome</keyword>